<sequence length="289" mass="32692">MTEKTPSRNVTRLVEAIASADAVVVGAGAGMSTAAGLTYSGERFERLFPDFIERYGFADMYSAGFYPYPTPEEHWAYWSRYVWCNRYEAAPKDTYGKLLRLLGGKDLFVLTTNVDHQFQLAGIPKERLFYTQGDFGLWQCSVPCHDKTYDNFGTVRRMVVEQQGMRVPSELVPHCPVCGRPMAMNLRADSTFVEDTGWHAAATRYREFLHAHERGRVVYLELGVGMNTPVIVKYPFWRRTYANPDATYVCANYGETYAPDEIRGRSILLDADIDATLSAALEAQRGKEV</sequence>
<dbReference type="GO" id="GO:0017136">
    <property type="term" value="F:histone deacetylase activity, NAD-dependent"/>
    <property type="evidence" value="ECO:0007669"/>
    <property type="project" value="TreeGrafter"/>
</dbReference>
<evidence type="ECO:0000256" key="1">
    <source>
        <dbReference type="ARBA" id="ARBA00023027"/>
    </source>
</evidence>
<dbReference type="InterPro" id="IPR029035">
    <property type="entry name" value="DHS-like_NAD/FAD-binding_dom"/>
</dbReference>
<dbReference type="Proteomes" id="UP000000333">
    <property type="component" value="Chromosome"/>
</dbReference>
<keyword evidence="2" id="KW-0862">Zinc</keyword>
<evidence type="ECO:0000313" key="4">
    <source>
        <dbReference type="EMBL" id="ADK67379.1"/>
    </source>
</evidence>
<organism evidence="4 5">
    <name type="scientific">Olsenella uli (strain ATCC 49627 / DSM 7084 / CCUG 31166 / CIP 109912 / JCM 12494 / LMG 11480 / NCIMB 702895 / VPI D76D-27C)</name>
    <name type="common">Lactobacillus uli</name>
    <dbReference type="NCBI Taxonomy" id="633147"/>
    <lineage>
        <taxon>Bacteria</taxon>
        <taxon>Bacillati</taxon>
        <taxon>Actinomycetota</taxon>
        <taxon>Coriobacteriia</taxon>
        <taxon>Coriobacteriales</taxon>
        <taxon>Atopobiaceae</taxon>
        <taxon>Olsenella</taxon>
    </lineage>
</organism>
<comment type="caution">
    <text evidence="2">Lacks conserved residue(s) required for the propagation of feature annotation.</text>
</comment>
<dbReference type="RefSeq" id="WP_013251131.1">
    <property type="nucleotide sequence ID" value="NC_014363.1"/>
</dbReference>
<evidence type="ECO:0000259" key="3">
    <source>
        <dbReference type="PROSITE" id="PS50305"/>
    </source>
</evidence>
<dbReference type="EMBL" id="CP002106">
    <property type="protein sequence ID" value="ADK67379.1"/>
    <property type="molecule type" value="Genomic_DNA"/>
</dbReference>
<dbReference type="SUPFAM" id="SSF52467">
    <property type="entry name" value="DHS-like NAD/FAD-binding domain"/>
    <property type="match status" value="1"/>
</dbReference>
<feature type="binding site" evidence="2">
    <location>
        <position position="175"/>
    </location>
    <ligand>
        <name>Zn(2+)</name>
        <dbReference type="ChEBI" id="CHEBI:29105"/>
    </ligand>
</feature>
<protein>
    <recommendedName>
        <fullName evidence="3">Deacetylase sirtuin-type domain-containing protein</fullName>
    </recommendedName>
</protein>
<reference evidence="4 5" key="1">
    <citation type="journal article" date="2010" name="Stand. Genomic Sci.">
        <title>Complete genome sequence of Olsenella uli type strain (VPI D76D-27C).</title>
        <authorList>
            <person name="Goker M."/>
            <person name="Held B."/>
            <person name="Lucas S."/>
            <person name="Nolan M."/>
            <person name="Yasawong M."/>
            <person name="Glavina Del Rio T."/>
            <person name="Tice H."/>
            <person name="Cheng J.F."/>
            <person name="Bruce D."/>
            <person name="Detter J.C."/>
            <person name="Tapia R."/>
            <person name="Han C."/>
            <person name="Goodwin L."/>
            <person name="Pitluck S."/>
            <person name="Liolios K."/>
            <person name="Ivanova N."/>
            <person name="Mavromatis K."/>
            <person name="Mikhailova N."/>
            <person name="Pati A."/>
            <person name="Chen A."/>
            <person name="Palaniappan K."/>
            <person name="Land M."/>
            <person name="Hauser L."/>
            <person name="Chang Y.J."/>
            <person name="Jeffries C.D."/>
            <person name="Rohde M."/>
            <person name="Sikorski J."/>
            <person name="Pukall R."/>
            <person name="Woyke T."/>
            <person name="Bristow J."/>
            <person name="Eisen J.A."/>
            <person name="Markowitz V."/>
            <person name="Hugenholtz P."/>
            <person name="Kyrpides N.C."/>
            <person name="Klenk H.P."/>
            <person name="Lapidus A."/>
        </authorList>
    </citation>
    <scope>NUCLEOTIDE SEQUENCE [LARGE SCALE GENOMIC DNA]</scope>
    <source>
        <strain evidence="5">ATCC 49627 / DSM 7084 / CIP 109912 / JCM 12494 / NCIMB 702895 / VPI D76D-27C</strain>
    </source>
</reference>
<dbReference type="PROSITE" id="PS50305">
    <property type="entry name" value="SIRTUIN"/>
    <property type="match status" value="1"/>
</dbReference>
<feature type="domain" description="Deacetylase sirtuin-type" evidence="3">
    <location>
        <begin position="3"/>
        <end position="288"/>
    </location>
</feature>
<evidence type="ECO:0000313" key="5">
    <source>
        <dbReference type="Proteomes" id="UP000000333"/>
    </source>
</evidence>
<evidence type="ECO:0000256" key="2">
    <source>
        <dbReference type="PROSITE-ProRule" id="PRU00236"/>
    </source>
</evidence>
<dbReference type="GeneID" id="78511722"/>
<dbReference type="PANTHER" id="PTHR11085:SF10">
    <property type="entry name" value="NAD-DEPENDENT PROTEIN DEACYLASE SIRTUIN-5, MITOCHONDRIAL-RELATED"/>
    <property type="match status" value="1"/>
</dbReference>
<keyword evidence="1" id="KW-0520">NAD</keyword>
<name>E1QYB5_OLSUV</name>
<dbReference type="GO" id="GO:0070403">
    <property type="term" value="F:NAD+ binding"/>
    <property type="evidence" value="ECO:0007669"/>
    <property type="project" value="TreeGrafter"/>
</dbReference>
<dbReference type="eggNOG" id="COG0846">
    <property type="taxonomic scope" value="Bacteria"/>
</dbReference>
<feature type="binding site" evidence="2">
    <location>
        <position position="178"/>
    </location>
    <ligand>
        <name>Zn(2+)</name>
        <dbReference type="ChEBI" id="CHEBI:29105"/>
    </ligand>
</feature>
<dbReference type="KEGG" id="ols:Olsu_0253"/>
<keyword evidence="5" id="KW-1185">Reference proteome</keyword>
<keyword evidence="2" id="KW-0479">Metal-binding</keyword>
<dbReference type="GO" id="GO:0046872">
    <property type="term" value="F:metal ion binding"/>
    <property type="evidence" value="ECO:0007669"/>
    <property type="project" value="UniProtKB-KW"/>
</dbReference>
<feature type="binding site" evidence="2">
    <location>
        <position position="144"/>
    </location>
    <ligand>
        <name>Zn(2+)</name>
        <dbReference type="ChEBI" id="CHEBI:29105"/>
    </ligand>
</feature>
<gene>
    <name evidence="4" type="ordered locus">Olsu_0253</name>
</gene>
<dbReference type="AlphaFoldDB" id="E1QYB5"/>
<dbReference type="PANTHER" id="PTHR11085">
    <property type="entry name" value="NAD-DEPENDENT PROTEIN DEACYLASE SIRTUIN-5, MITOCHONDRIAL-RELATED"/>
    <property type="match status" value="1"/>
</dbReference>
<feature type="binding site" evidence="2">
    <location>
        <position position="140"/>
    </location>
    <ligand>
        <name>Zn(2+)</name>
        <dbReference type="ChEBI" id="CHEBI:29105"/>
    </ligand>
</feature>
<dbReference type="STRING" id="633147.Olsu_0253"/>
<dbReference type="OrthoDB" id="3192862at2"/>
<dbReference type="HOGENOM" id="CLU_071599_0_0_11"/>
<dbReference type="Gene3D" id="3.40.50.1220">
    <property type="entry name" value="TPP-binding domain"/>
    <property type="match status" value="1"/>
</dbReference>
<accession>E1QYB5</accession>
<dbReference type="PATRIC" id="fig|633147.7.peg.1796"/>
<proteinExistence type="predicted"/>
<dbReference type="InterPro" id="IPR026590">
    <property type="entry name" value="Ssirtuin_cat_dom"/>
</dbReference>
<dbReference type="InterPro" id="IPR050134">
    <property type="entry name" value="NAD-dep_sirtuin_deacylases"/>
</dbReference>